<feature type="chain" id="PRO_5025405847" evidence="1">
    <location>
        <begin position="25"/>
        <end position="95"/>
    </location>
</feature>
<name>A0A6A7Y247_9HYPH</name>
<comment type="caution">
    <text evidence="2">The sequence shown here is derived from an EMBL/GenBank/DDBJ whole genome shotgun (WGS) entry which is preliminary data.</text>
</comment>
<accession>A0A6A7Y247</accession>
<organism evidence="2 3">
    <name type="scientific">Segnochrobactrum spirostomi</name>
    <dbReference type="NCBI Taxonomy" id="2608987"/>
    <lineage>
        <taxon>Bacteria</taxon>
        <taxon>Pseudomonadati</taxon>
        <taxon>Pseudomonadota</taxon>
        <taxon>Alphaproteobacteria</taxon>
        <taxon>Hyphomicrobiales</taxon>
        <taxon>Segnochrobactraceae</taxon>
        <taxon>Segnochrobactrum</taxon>
    </lineage>
</organism>
<evidence type="ECO:0000256" key="1">
    <source>
        <dbReference type="SAM" id="SignalP"/>
    </source>
</evidence>
<feature type="signal peptide" evidence="1">
    <location>
        <begin position="1"/>
        <end position="24"/>
    </location>
</feature>
<keyword evidence="3" id="KW-1185">Reference proteome</keyword>
<dbReference type="RefSeq" id="WP_153479721.1">
    <property type="nucleotide sequence ID" value="NZ_VWNA01000001.1"/>
</dbReference>
<gene>
    <name evidence="2" type="ORF">F0357_07220</name>
</gene>
<evidence type="ECO:0000313" key="2">
    <source>
        <dbReference type="EMBL" id="MQT12457.1"/>
    </source>
</evidence>
<proteinExistence type="predicted"/>
<dbReference type="EMBL" id="VWNA01000001">
    <property type="protein sequence ID" value="MQT12457.1"/>
    <property type="molecule type" value="Genomic_DNA"/>
</dbReference>
<reference evidence="2 3" key="1">
    <citation type="submission" date="2019-09" db="EMBL/GenBank/DDBJ databases">
        <title>Segnochrobactrum spirostomi gen. nov., sp. nov., isolated from the ciliate Spirostomum cf. yagiui and description of a novel family, Segnochrobactraceae fam. nov. within the order Rhizobiales of the class Alphaproteobacteria.</title>
        <authorList>
            <person name="Akter S."/>
            <person name="Shazib S.U.A."/>
            <person name="Shin M.K."/>
        </authorList>
    </citation>
    <scope>NUCLEOTIDE SEQUENCE [LARGE SCALE GENOMIC DNA]</scope>
    <source>
        <strain evidence="2 3">Sp-1</strain>
    </source>
</reference>
<keyword evidence="1" id="KW-0732">Signal</keyword>
<evidence type="ECO:0000313" key="3">
    <source>
        <dbReference type="Proteomes" id="UP000332515"/>
    </source>
</evidence>
<dbReference type="Proteomes" id="UP000332515">
    <property type="component" value="Unassembled WGS sequence"/>
</dbReference>
<protein>
    <submittedName>
        <fullName evidence="2">Uncharacterized protein</fullName>
    </submittedName>
</protein>
<dbReference type="AlphaFoldDB" id="A0A6A7Y247"/>
<sequence>MNTRSLVRLACLALPLAFASAAHADVKSAKACGAKLPAESQVIFNKTLPQIAPGADVKGVLTNTTRSLAMAGTINRGTAKASAQAAYKCLTLAAQ</sequence>